<dbReference type="PANTHER" id="PTHR32002:SF35">
    <property type="entry name" value="PROTEIN NLP6"/>
    <property type="match status" value="1"/>
</dbReference>
<reference evidence="1 2" key="1">
    <citation type="journal article" date="2018" name="Mol. Plant">
        <title>The genome of Artemisia annua provides insight into the evolution of Asteraceae family and artemisinin biosynthesis.</title>
        <authorList>
            <person name="Shen Q."/>
            <person name="Zhang L."/>
            <person name="Liao Z."/>
            <person name="Wang S."/>
            <person name="Yan T."/>
            <person name="Shi P."/>
            <person name="Liu M."/>
            <person name="Fu X."/>
            <person name="Pan Q."/>
            <person name="Wang Y."/>
            <person name="Lv Z."/>
            <person name="Lu X."/>
            <person name="Zhang F."/>
            <person name="Jiang W."/>
            <person name="Ma Y."/>
            <person name="Chen M."/>
            <person name="Hao X."/>
            <person name="Li L."/>
            <person name="Tang Y."/>
            <person name="Lv G."/>
            <person name="Zhou Y."/>
            <person name="Sun X."/>
            <person name="Brodelius P.E."/>
            <person name="Rose J.K.C."/>
            <person name="Tang K."/>
        </authorList>
    </citation>
    <scope>NUCLEOTIDE SEQUENCE [LARGE SCALE GENOMIC DNA]</scope>
    <source>
        <strain evidence="2">cv. Huhao1</strain>
        <tissue evidence="1">Leaf</tissue>
    </source>
</reference>
<evidence type="ECO:0000313" key="2">
    <source>
        <dbReference type="Proteomes" id="UP000245207"/>
    </source>
</evidence>
<dbReference type="GO" id="GO:0003700">
    <property type="term" value="F:DNA-binding transcription factor activity"/>
    <property type="evidence" value="ECO:0007669"/>
    <property type="project" value="InterPro"/>
</dbReference>
<proteinExistence type="predicted"/>
<sequence length="272" mass="30532">MFSKTKRVHAPAQNFQIHVPDSSSPLSIRLTMKEVYSEYGLLEPGEQYLIQFWQCSSPQGSKANGFNVTTEGQPFHIPQPSVYLEQYRQNCVDMGCCFVGQNTEVGTWLVGRAIQKRLADQGTIGVDGSHNQKLGLLVMPVLLDRGTHKETVGVIELVTLVPKTSYGEEFDRINNLLKNESLESGGMGKMIKFKYGKDNTMIKFPLYFSAKFKGLKINVADRIKTTTFSIGYIDTKDTKDIYRSISSDEDLNACIQKFKEATFITMVVKLTA</sequence>
<dbReference type="EMBL" id="PKPP01018251">
    <property type="protein sequence ID" value="PWA36405.1"/>
    <property type="molecule type" value="Genomic_DNA"/>
</dbReference>
<keyword evidence="2" id="KW-1185">Reference proteome</keyword>
<comment type="caution">
    <text evidence="1">The sequence shown here is derived from an EMBL/GenBank/DDBJ whole genome shotgun (WGS) entry which is preliminary data.</text>
</comment>
<dbReference type="PANTHER" id="PTHR32002">
    <property type="entry name" value="PROTEIN NLP8"/>
    <property type="match status" value="1"/>
</dbReference>
<dbReference type="InterPro" id="IPR045012">
    <property type="entry name" value="NLP"/>
</dbReference>
<gene>
    <name evidence="1" type="ORF">CTI12_AA600440</name>
</gene>
<dbReference type="SUPFAM" id="SSF54277">
    <property type="entry name" value="CAD &amp; PB1 domains"/>
    <property type="match status" value="1"/>
</dbReference>
<dbReference type="Proteomes" id="UP000245207">
    <property type="component" value="Unassembled WGS sequence"/>
</dbReference>
<protein>
    <submittedName>
        <fullName evidence="1">PB1 domain-containing protein</fullName>
    </submittedName>
</protein>
<accession>A0A2U1KI23</accession>
<name>A0A2U1KI23_ARTAN</name>
<evidence type="ECO:0000313" key="1">
    <source>
        <dbReference type="EMBL" id="PWA36405.1"/>
    </source>
</evidence>
<dbReference type="AlphaFoldDB" id="A0A2U1KI23"/>
<organism evidence="1 2">
    <name type="scientific">Artemisia annua</name>
    <name type="common">Sweet wormwood</name>
    <dbReference type="NCBI Taxonomy" id="35608"/>
    <lineage>
        <taxon>Eukaryota</taxon>
        <taxon>Viridiplantae</taxon>
        <taxon>Streptophyta</taxon>
        <taxon>Embryophyta</taxon>
        <taxon>Tracheophyta</taxon>
        <taxon>Spermatophyta</taxon>
        <taxon>Magnoliopsida</taxon>
        <taxon>eudicotyledons</taxon>
        <taxon>Gunneridae</taxon>
        <taxon>Pentapetalae</taxon>
        <taxon>asterids</taxon>
        <taxon>campanulids</taxon>
        <taxon>Asterales</taxon>
        <taxon>Asteraceae</taxon>
        <taxon>Asteroideae</taxon>
        <taxon>Anthemideae</taxon>
        <taxon>Artemisiinae</taxon>
        <taxon>Artemisia</taxon>
    </lineage>
</organism>